<gene>
    <name evidence="2" type="ORF">SAMN05216252_13038</name>
</gene>
<evidence type="ECO:0000256" key="1">
    <source>
        <dbReference type="SAM" id="MobiDB-lite"/>
    </source>
</evidence>
<evidence type="ECO:0008006" key="4">
    <source>
        <dbReference type="Google" id="ProtNLM"/>
    </source>
</evidence>
<evidence type="ECO:0000313" key="2">
    <source>
        <dbReference type="EMBL" id="SNT48762.1"/>
    </source>
</evidence>
<sequence>MTTYDPTTTAALLDAGAVLPPGTTAREDADTLTVRTYTHPVLDDRRVVRLVPGTLGEAEDLALDFLGLTREDEAPVVGQVRRETLGFPAWALVNDPANGHHALALVKDVERLARMAKSRAGAAKDGFDALAERLGRAVPHFLPTFHEQAARVFLQHENTTYAAAFFGKARAAERVHGLAVDEERQRAVFLEFAFAGALTVKALKEHVKDLARRLDPAEAWRQFRQLTVERCAAGMPPYASLPQDARSLIKAADLDRVTEECALVADLVASPAVVRAPGSFWTAYRATLTVLAEREPAVRARLLEIMPAGLGHDAAGDEFWLALLVETGADTLLTGEAGEASRAVDAADWLSCWASHRKHGSGASERSAATLGLVTRMAPRLRADGRPVDLFTGRWHQGAELDLLDLCAAESVPLTVPAEDVSVHLPLRQWLETADPGRRDLVATGADPRLRRLLHEAVGRLGEDRGLPGVVEALAGHPVLGDVLHAWLDEAAGQFTRAAGLPAARTAVRRLRPFRSVAGRVNPQAVAGVAAHEIAPLLGRTLREGILDELGWPALEEGLRLLETAVAKNKDHTLAVAEAWPALILNRADKAVVVGPDKVLLEHDLRIPVELDRWSRPHFRWADGELLVMWWQDGKQLGYWSARPAEVFTVGGEELPHWWYGHVSAPSIPLPGGGRATGGRTLHAGDTVLPPSRPVIGDGTTLWRRGKQGGHELWMEYDPATGTHGRASLPAFLRSGIRDGARLSQEACEVLPLQPGLEQSPFGTDGTVLGRWVREEGEGEEARTVTGTPDGRTVTFPTRDGRRTHRVPLGALRLPGGAEPVVTLVNQTVSLYAAGDVTRDDELGSVSLTEPGGDFAAGTRYVPPLAYWHALRPRDEEASAVLRAFDDEQAAEVLRVTAHALAERQAEVNRTEKYTGPSAEDVARTAVAAALPALTDERLLIGVTALVRGTLRHAESVESFVAPPAEKSRQPLRRTEGMFCDHKPLHGDDTTLRAAVSGIADQQGYSWWSGGMEWSVLQQIRAVNHVLSGKEADGKPLPDRAALGALGDGWHSEEYTVPGIGMVWPSTLAVLRPLAYRAASPVTGQALREGLLLLFDAITEGPLAVPGSGLREIVLGEKHEKQRRVGQVLRKDGRTVVILGCKNIDGDRDRVHWLALDHDPTGAFGAVAHFTLEDETDRAPVFPAERLAAVARLVRDKGPAPWHHCAPDALAAATRGGLGPVQATLLVAGRPEEPGAEALTLMELKTRQKAFGEGLLSSVSRHDCAALMGALLPDDPADLWTHGPDADAAGRVWRERLGDVVRLPEDIAADLAGVTAASAEAVLNPARTPWLSRTTEQRPDKDGDLVPADPSALPGRQDITRSVAALAGLAYGLPYGHPLRSALPEGLAALRRRMADPGLLLDLDIAWSEKGGPTAVQIRKAYGLPAAGGAGLQGLTPVGEALVLRPWYGDTEAVLVRPAGLTGADDPVLGLLEGLVGVQGGGGVQALRAVLGDGLARALAAGSEAGAPGGHAQDPTVSVPALVTEVAAAHGLSEDAAALYLQLLALPDPTDRDCARWTGWKPTRAKKARAELTATGLVVEAKRPRAGRTLFLPCGWRDLKAPALPVETWKEGLYPVRDHARVIPLLPVPELFARAWERVRAGDAPAFEELTTRATRKGRRR</sequence>
<feature type="compositionally biased region" description="Basic and acidic residues" evidence="1">
    <location>
        <begin position="1335"/>
        <end position="1344"/>
    </location>
</feature>
<protein>
    <recommendedName>
        <fullName evidence="4">DNA-binding protein</fullName>
    </recommendedName>
</protein>
<dbReference type="OrthoDB" id="218750at2"/>
<accession>A0A239N2S2</accession>
<reference evidence="2 3" key="1">
    <citation type="submission" date="2017-06" db="EMBL/GenBank/DDBJ databases">
        <authorList>
            <person name="Kim H.J."/>
            <person name="Triplett B.A."/>
        </authorList>
    </citation>
    <scope>NUCLEOTIDE SEQUENCE [LARGE SCALE GENOMIC DNA]</scope>
    <source>
        <strain evidence="2 3">CGMCC 4.1858</strain>
    </source>
</reference>
<evidence type="ECO:0000313" key="3">
    <source>
        <dbReference type="Proteomes" id="UP000198280"/>
    </source>
</evidence>
<dbReference type="RefSeq" id="WP_089228266.1">
    <property type="nucleotide sequence ID" value="NZ_FZOF01000030.1"/>
</dbReference>
<feature type="region of interest" description="Disordered" evidence="1">
    <location>
        <begin position="1328"/>
        <end position="1354"/>
    </location>
</feature>
<proteinExistence type="predicted"/>
<dbReference type="Proteomes" id="UP000198280">
    <property type="component" value="Unassembled WGS sequence"/>
</dbReference>
<dbReference type="EMBL" id="FZOF01000030">
    <property type="protein sequence ID" value="SNT48762.1"/>
    <property type="molecule type" value="Genomic_DNA"/>
</dbReference>
<organism evidence="2 3">
    <name type="scientific">Actinacidiphila glaucinigra</name>
    <dbReference type="NCBI Taxonomy" id="235986"/>
    <lineage>
        <taxon>Bacteria</taxon>
        <taxon>Bacillati</taxon>
        <taxon>Actinomycetota</taxon>
        <taxon>Actinomycetes</taxon>
        <taxon>Kitasatosporales</taxon>
        <taxon>Streptomycetaceae</taxon>
        <taxon>Actinacidiphila</taxon>
    </lineage>
</organism>
<keyword evidence="3" id="KW-1185">Reference proteome</keyword>
<name>A0A239N2S2_9ACTN</name>